<dbReference type="GO" id="GO:0005576">
    <property type="term" value="C:extracellular region"/>
    <property type="evidence" value="ECO:0007669"/>
    <property type="project" value="UniProtKB-SubCell"/>
</dbReference>
<keyword evidence="7" id="KW-1185">Reference proteome</keyword>
<dbReference type="InterPro" id="IPR013783">
    <property type="entry name" value="Ig-like_fold"/>
</dbReference>
<keyword evidence="6" id="KW-0614">Plasmid</keyword>
<keyword evidence="3 5" id="KW-0732">Signal</keyword>
<keyword evidence="2" id="KW-0964">Secreted</keyword>
<dbReference type="Proteomes" id="UP000509702">
    <property type="component" value="Plasmid unnamed7"/>
</dbReference>
<organism evidence="6 7">
    <name type="scientific">Azospirillum oryzae</name>
    <dbReference type="NCBI Taxonomy" id="286727"/>
    <lineage>
        <taxon>Bacteria</taxon>
        <taxon>Pseudomonadati</taxon>
        <taxon>Pseudomonadota</taxon>
        <taxon>Alphaproteobacteria</taxon>
        <taxon>Rhodospirillales</taxon>
        <taxon>Azospirillaceae</taxon>
        <taxon>Azospirillum</taxon>
    </lineage>
</organism>
<evidence type="ECO:0000256" key="3">
    <source>
        <dbReference type="ARBA" id="ARBA00022729"/>
    </source>
</evidence>
<dbReference type="GO" id="GO:0030198">
    <property type="term" value="P:extracellular matrix organization"/>
    <property type="evidence" value="ECO:0007669"/>
    <property type="project" value="TreeGrafter"/>
</dbReference>
<dbReference type="GO" id="GO:0006508">
    <property type="term" value="P:proteolysis"/>
    <property type="evidence" value="ECO:0007669"/>
    <property type="project" value="TreeGrafter"/>
</dbReference>
<dbReference type="InterPro" id="IPR000884">
    <property type="entry name" value="TSP1_rpt"/>
</dbReference>
<dbReference type="InterPro" id="IPR050439">
    <property type="entry name" value="ADAMTS_ADAMTS-like"/>
</dbReference>
<proteinExistence type="predicted"/>
<accession>A0A6N1ASB4</accession>
<feature type="chain" id="PRO_5028878569" description="Abnormal spindle-like microcephaly-assoc'd, ASPM-SPD-2-Hydin" evidence="5">
    <location>
        <begin position="22"/>
        <end position="534"/>
    </location>
</feature>
<evidence type="ECO:0000256" key="5">
    <source>
        <dbReference type="SAM" id="SignalP"/>
    </source>
</evidence>
<dbReference type="GO" id="GO:0004222">
    <property type="term" value="F:metalloendopeptidase activity"/>
    <property type="evidence" value="ECO:0007669"/>
    <property type="project" value="TreeGrafter"/>
</dbReference>
<evidence type="ECO:0000256" key="4">
    <source>
        <dbReference type="ARBA" id="ARBA00022737"/>
    </source>
</evidence>
<dbReference type="PANTHER" id="PTHR13723:SF281">
    <property type="entry name" value="PAPILIN"/>
    <property type="match status" value="1"/>
</dbReference>
<evidence type="ECO:0000256" key="2">
    <source>
        <dbReference type="ARBA" id="ARBA00022525"/>
    </source>
</evidence>
<dbReference type="RefSeq" id="WP_136705937.1">
    <property type="nucleotide sequence ID" value="NZ_BSOV01000001.1"/>
</dbReference>
<dbReference type="EMBL" id="CP054622">
    <property type="protein sequence ID" value="QKS54641.1"/>
    <property type="molecule type" value="Genomic_DNA"/>
</dbReference>
<evidence type="ECO:0000313" key="6">
    <source>
        <dbReference type="EMBL" id="QKS54641.1"/>
    </source>
</evidence>
<dbReference type="Gene3D" id="2.60.40.10">
    <property type="entry name" value="Immunoglobulins"/>
    <property type="match status" value="1"/>
</dbReference>
<dbReference type="KEGG" id="aoz:HUE56_29515"/>
<gene>
    <name evidence="6" type="ORF">HUE56_29515</name>
</gene>
<dbReference type="Pfam" id="PF19030">
    <property type="entry name" value="TSP1_ADAMTS"/>
    <property type="match status" value="3"/>
</dbReference>
<evidence type="ECO:0000313" key="7">
    <source>
        <dbReference type="Proteomes" id="UP000509702"/>
    </source>
</evidence>
<dbReference type="InterPro" id="IPR036383">
    <property type="entry name" value="TSP1_rpt_sf"/>
</dbReference>
<dbReference type="AlphaFoldDB" id="A0A6N1ASB4"/>
<dbReference type="PANTHER" id="PTHR13723">
    <property type="entry name" value="ADAMTS A DISINTEGRIN AND METALLOPROTEASE WITH THROMBOSPONDIN MOTIFS PROTEASE"/>
    <property type="match status" value="1"/>
</dbReference>
<dbReference type="Gene3D" id="2.20.100.10">
    <property type="entry name" value="Thrombospondin type-1 (TSP1) repeat"/>
    <property type="match status" value="1"/>
</dbReference>
<feature type="signal peptide" evidence="5">
    <location>
        <begin position="1"/>
        <end position="21"/>
    </location>
</feature>
<dbReference type="FunFam" id="2.20.100.10:FF:000005">
    <property type="entry name" value="ADAM metallopeptidase with thrombospondin type 1 motif 9"/>
    <property type="match status" value="1"/>
</dbReference>
<evidence type="ECO:0000256" key="1">
    <source>
        <dbReference type="ARBA" id="ARBA00004613"/>
    </source>
</evidence>
<geneLocation type="plasmid" evidence="6 7">
    <name>unnamed7</name>
</geneLocation>
<dbReference type="OrthoDB" id="5243170at2"/>
<keyword evidence="4" id="KW-0677">Repeat</keyword>
<protein>
    <recommendedName>
        <fullName evidence="8">Abnormal spindle-like microcephaly-assoc'd, ASPM-SPD-2-Hydin</fullName>
    </recommendedName>
</protein>
<reference evidence="6 7" key="1">
    <citation type="submission" date="2020-06" db="EMBL/GenBank/DDBJ databases">
        <title>Complete genome of Azosprillum oryzae KACC14407.</title>
        <authorList>
            <person name="Kim M."/>
            <person name="Park Y.-J."/>
            <person name="Shin J.-H."/>
        </authorList>
    </citation>
    <scope>NUCLEOTIDE SEQUENCE [LARGE SCALE GENOMIC DNA]</scope>
    <source>
        <strain evidence="6 7">KACC 14407</strain>
        <plasmid evidence="6 7">unnamed7</plasmid>
    </source>
</reference>
<dbReference type="SUPFAM" id="SSF82895">
    <property type="entry name" value="TSP-1 type 1 repeat"/>
    <property type="match status" value="3"/>
</dbReference>
<dbReference type="PROSITE" id="PS50092">
    <property type="entry name" value="TSP1"/>
    <property type="match status" value="2"/>
</dbReference>
<dbReference type="GO" id="GO:0031012">
    <property type="term" value="C:extracellular matrix"/>
    <property type="evidence" value="ECO:0007669"/>
    <property type="project" value="TreeGrafter"/>
</dbReference>
<comment type="subcellular location">
    <subcellularLocation>
        <location evidence="1">Secreted</location>
    </subcellularLocation>
</comment>
<evidence type="ECO:0008006" key="8">
    <source>
        <dbReference type="Google" id="ProtNLM"/>
    </source>
</evidence>
<sequence length="534" mass="54606">MRRVTAALLLSIIAVPLASWAQSGPSLELRVKNAGEATGPEGATYPSVVSPGAPRPDAVVSGSAVTITDFRDLVLSVNGAPAAATSVTLQNGGRSAGRAEALGLYMDKPLAATISAGAEHFTITGDNCSGALLGPPGETGSTCQVTVQPRASWFGPLSGTLRLGTGGYTMDVPLSGTARHFDLPNLTITAVAGTPTSLNVAGQTQGEWRVSAPATFRITNTSTEEATDMLVALLGGNNPGSFEFVSNACSGQSLGAGASCDITVRARADRNGSYAGTLLLANHNQPSVALAGTATGFLPVAWKTAAWGACENACGASSRSRSVWCERSDGVTVADSFCGAGKPETVEACTSYANCTYSWRSNDWGACANACGGSSQSRSVWCERSDGASVDGGNCGGGRPSDTQGCTSYSGCSYSWVAEGWGGCSASCGGGSQSRSVWCRRSDGASVDGSNCGWGGRPNDSQSCNTQNCCVGNMGQSCSRYWCQPTYAASCSDWIATPTTCEMYRGGWITSCSDGDKICCGFNDGHVQCDGSCQ</sequence>
<name>A0A6N1ASB4_9PROT</name>